<evidence type="ECO:0000313" key="5">
    <source>
        <dbReference type="Proteomes" id="UP000561726"/>
    </source>
</evidence>
<dbReference type="EMBL" id="JACHBQ010000001">
    <property type="protein sequence ID" value="MBB5642397.1"/>
    <property type="molecule type" value="Genomic_DNA"/>
</dbReference>
<reference evidence="4 5" key="1">
    <citation type="submission" date="2020-08" db="EMBL/GenBank/DDBJ databases">
        <title>Sequencing the genomes of 1000 actinobacteria strains.</title>
        <authorList>
            <person name="Klenk H.-P."/>
        </authorList>
    </citation>
    <scope>NUCLEOTIDE SEQUENCE [LARGE SCALE GENOMIC DNA]</scope>
    <source>
        <strain evidence="4 5">DSM 21065</strain>
    </source>
</reference>
<dbReference type="Pfam" id="PF13439">
    <property type="entry name" value="Glyco_transf_4"/>
    <property type="match status" value="1"/>
</dbReference>
<dbReference type="InterPro" id="IPR028098">
    <property type="entry name" value="Glyco_trans_4-like_N"/>
</dbReference>
<dbReference type="Proteomes" id="UP000561726">
    <property type="component" value="Unassembled WGS sequence"/>
</dbReference>
<evidence type="ECO:0000259" key="3">
    <source>
        <dbReference type="Pfam" id="PF13439"/>
    </source>
</evidence>
<dbReference type="AlphaFoldDB" id="A0A7W9E481"/>
<accession>A0A7W9E481</accession>
<name>A0A7W9E481_9MICO</name>
<dbReference type="PANTHER" id="PTHR45947">
    <property type="entry name" value="SULFOQUINOVOSYL TRANSFERASE SQD2"/>
    <property type="match status" value="1"/>
</dbReference>
<comment type="caution">
    <text evidence="4">The sequence shown here is derived from an EMBL/GenBank/DDBJ whole genome shotgun (WGS) entry which is preliminary data.</text>
</comment>
<protein>
    <submittedName>
        <fullName evidence="4">Glycosyltransferase involved in cell wall biosynthesis</fullName>
    </submittedName>
</protein>
<dbReference type="Pfam" id="PF13692">
    <property type="entry name" value="Glyco_trans_1_4"/>
    <property type="match status" value="1"/>
</dbReference>
<dbReference type="InterPro" id="IPR050194">
    <property type="entry name" value="Glycosyltransferase_grp1"/>
</dbReference>
<dbReference type="PANTHER" id="PTHR45947:SF13">
    <property type="entry name" value="TRANSFERASE"/>
    <property type="match status" value="1"/>
</dbReference>
<dbReference type="RefSeq" id="WP_152602046.1">
    <property type="nucleotide sequence ID" value="NZ_JACHBQ010000001.1"/>
</dbReference>
<evidence type="ECO:0000313" key="4">
    <source>
        <dbReference type="EMBL" id="MBB5642397.1"/>
    </source>
</evidence>
<dbReference type="Gene3D" id="3.40.50.2000">
    <property type="entry name" value="Glycogen Phosphorylase B"/>
    <property type="match status" value="2"/>
</dbReference>
<proteinExistence type="predicted"/>
<evidence type="ECO:0000256" key="1">
    <source>
        <dbReference type="ARBA" id="ARBA00022676"/>
    </source>
</evidence>
<sequence length="386" mass="41873">MKIAIVHSYYSSRQPSGENVVVDAQASALSEWGFDVRVVAARTDELETSRAYKLSTAVTVATGRGPSPVRELENFAPDLVHVHNLFPNWGTAWLNRWHGPLVATVHNFRPVCAAGTLFRDGAECTLCPATNTFAAVKHACYRGSKVATIPLAIRSRNGVAGDPLLSRADAVILLTERARGLYEGFGLPAEKISLIPNFVDDVGFTRSTPGTDWVYIGRLTEEKGIANLIKHWPETHTLRIYGDGPLREHVESEAQARGNVTYLGRLEHDAVAGVLAGARGLVFPSEWAEGGIPLSYVEALAAGRMVVAMAGSSGADDLEAAGAGSIFRDWAGLAAALDEACAHSEVFARRARSHYEENFRRETFLQRTDDLYRRLVAHSRAGATHA</sequence>
<evidence type="ECO:0000256" key="2">
    <source>
        <dbReference type="ARBA" id="ARBA00022679"/>
    </source>
</evidence>
<keyword evidence="2 4" id="KW-0808">Transferase</keyword>
<keyword evidence="1" id="KW-0328">Glycosyltransferase</keyword>
<dbReference type="CDD" id="cd03801">
    <property type="entry name" value="GT4_PimA-like"/>
    <property type="match status" value="1"/>
</dbReference>
<dbReference type="GO" id="GO:1901137">
    <property type="term" value="P:carbohydrate derivative biosynthetic process"/>
    <property type="evidence" value="ECO:0007669"/>
    <property type="project" value="UniProtKB-ARBA"/>
</dbReference>
<gene>
    <name evidence="4" type="ORF">BJ997_002945</name>
</gene>
<organism evidence="4 5">
    <name type="scientific">Cryobacterium roopkundense</name>
    <dbReference type="NCBI Taxonomy" id="1001240"/>
    <lineage>
        <taxon>Bacteria</taxon>
        <taxon>Bacillati</taxon>
        <taxon>Actinomycetota</taxon>
        <taxon>Actinomycetes</taxon>
        <taxon>Micrococcales</taxon>
        <taxon>Microbacteriaceae</taxon>
        <taxon>Cryobacterium</taxon>
    </lineage>
</organism>
<dbReference type="OrthoDB" id="506201at2"/>
<dbReference type="GO" id="GO:0016757">
    <property type="term" value="F:glycosyltransferase activity"/>
    <property type="evidence" value="ECO:0007669"/>
    <property type="project" value="UniProtKB-KW"/>
</dbReference>
<dbReference type="SUPFAM" id="SSF53756">
    <property type="entry name" value="UDP-Glycosyltransferase/glycogen phosphorylase"/>
    <property type="match status" value="1"/>
</dbReference>
<feature type="domain" description="Glycosyltransferase subfamily 4-like N-terminal" evidence="3">
    <location>
        <begin position="17"/>
        <end position="200"/>
    </location>
</feature>